<name>A0A2K3K282_TRIPR</name>
<evidence type="ECO:0000313" key="1">
    <source>
        <dbReference type="EMBL" id="PNX60398.1"/>
    </source>
</evidence>
<feature type="non-terminal residue" evidence="1">
    <location>
        <position position="49"/>
    </location>
</feature>
<dbReference type="Proteomes" id="UP000236291">
    <property type="component" value="Unassembled WGS sequence"/>
</dbReference>
<reference evidence="1 2" key="1">
    <citation type="journal article" date="2014" name="Am. J. Bot.">
        <title>Genome assembly and annotation for red clover (Trifolium pratense; Fabaceae).</title>
        <authorList>
            <person name="Istvanek J."/>
            <person name="Jaros M."/>
            <person name="Krenek A."/>
            <person name="Repkova J."/>
        </authorList>
    </citation>
    <scope>NUCLEOTIDE SEQUENCE [LARGE SCALE GENOMIC DNA]</scope>
    <source>
        <strain evidence="2">cv. Tatra</strain>
        <tissue evidence="1">Young leaves</tissue>
    </source>
</reference>
<proteinExistence type="predicted"/>
<protein>
    <submittedName>
        <fullName evidence="1">Uncharacterized protein</fullName>
    </submittedName>
</protein>
<gene>
    <name evidence="1" type="ORF">L195_g060163</name>
</gene>
<sequence length="49" mass="5397">MVQKAELFQSLETLIAPCAALLRPGAADRVFGHCTLLKCAMRNTPAPWR</sequence>
<dbReference type="AlphaFoldDB" id="A0A2K3K282"/>
<reference evidence="1 2" key="2">
    <citation type="journal article" date="2017" name="Front. Plant Sci.">
        <title>Gene Classification and Mining of Molecular Markers Useful in Red Clover (Trifolium pratense) Breeding.</title>
        <authorList>
            <person name="Istvanek J."/>
            <person name="Dluhosova J."/>
            <person name="Dluhos P."/>
            <person name="Patkova L."/>
            <person name="Nedelnik J."/>
            <person name="Repkova J."/>
        </authorList>
    </citation>
    <scope>NUCLEOTIDE SEQUENCE [LARGE SCALE GENOMIC DNA]</scope>
    <source>
        <strain evidence="2">cv. Tatra</strain>
        <tissue evidence="1">Young leaves</tissue>
    </source>
</reference>
<dbReference type="EMBL" id="ASHM01136498">
    <property type="protein sequence ID" value="PNX60398.1"/>
    <property type="molecule type" value="Genomic_DNA"/>
</dbReference>
<comment type="caution">
    <text evidence="1">The sequence shown here is derived from an EMBL/GenBank/DDBJ whole genome shotgun (WGS) entry which is preliminary data.</text>
</comment>
<evidence type="ECO:0000313" key="2">
    <source>
        <dbReference type="Proteomes" id="UP000236291"/>
    </source>
</evidence>
<accession>A0A2K3K282</accession>
<organism evidence="1 2">
    <name type="scientific">Trifolium pratense</name>
    <name type="common">Red clover</name>
    <dbReference type="NCBI Taxonomy" id="57577"/>
    <lineage>
        <taxon>Eukaryota</taxon>
        <taxon>Viridiplantae</taxon>
        <taxon>Streptophyta</taxon>
        <taxon>Embryophyta</taxon>
        <taxon>Tracheophyta</taxon>
        <taxon>Spermatophyta</taxon>
        <taxon>Magnoliopsida</taxon>
        <taxon>eudicotyledons</taxon>
        <taxon>Gunneridae</taxon>
        <taxon>Pentapetalae</taxon>
        <taxon>rosids</taxon>
        <taxon>fabids</taxon>
        <taxon>Fabales</taxon>
        <taxon>Fabaceae</taxon>
        <taxon>Papilionoideae</taxon>
        <taxon>50 kb inversion clade</taxon>
        <taxon>NPAAA clade</taxon>
        <taxon>Hologalegina</taxon>
        <taxon>IRL clade</taxon>
        <taxon>Trifolieae</taxon>
        <taxon>Trifolium</taxon>
    </lineage>
</organism>